<organism evidence="7">
    <name type="scientific">Oryza punctata</name>
    <name type="common">Red rice</name>
    <dbReference type="NCBI Taxonomy" id="4537"/>
    <lineage>
        <taxon>Eukaryota</taxon>
        <taxon>Viridiplantae</taxon>
        <taxon>Streptophyta</taxon>
        <taxon>Embryophyta</taxon>
        <taxon>Tracheophyta</taxon>
        <taxon>Spermatophyta</taxon>
        <taxon>Magnoliopsida</taxon>
        <taxon>Liliopsida</taxon>
        <taxon>Poales</taxon>
        <taxon>Poaceae</taxon>
        <taxon>BOP clade</taxon>
        <taxon>Oryzoideae</taxon>
        <taxon>Oryzeae</taxon>
        <taxon>Oryzinae</taxon>
        <taxon>Oryza</taxon>
    </lineage>
</organism>
<dbReference type="FunFam" id="1.25.40.10:FF:000443">
    <property type="entry name" value="Pentatricopeptide repeat-containing protein"/>
    <property type="match status" value="1"/>
</dbReference>
<dbReference type="GO" id="GO:0005739">
    <property type="term" value="C:mitochondrion"/>
    <property type="evidence" value="ECO:0007669"/>
    <property type="project" value="TreeGrafter"/>
</dbReference>
<evidence type="ECO:0000256" key="4">
    <source>
        <dbReference type="PROSITE-ProRule" id="PRU00708"/>
    </source>
</evidence>
<comment type="similarity">
    <text evidence="1">Belongs to the PPR family. P subfamily.</text>
</comment>
<evidence type="ECO:0000313" key="8">
    <source>
        <dbReference type="Proteomes" id="UP000026962"/>
    </source>
</evidence>
<keyword evidence="2" id="KW-0677">Repeat</keyword>
<evidence type="ECO:0000313" key="7">
    <source>
        <dbReference type="EnsemblPlants" id="OPUNC04G06370.1"/>
    </source>
</evidence>
<feature type="coiled-coil region" evidence="5">
    <location>
        <begin position="197"/>
        <end position="260"/>
    </location>
</feature>
<dbReference type="Proteomes" id="UP000026962">
    <property type="component" value="Chromosome 4"/>
</dbReference>
<dbReference type="InterPro" id="IPR002885">
    <property type="entry name" value="PPR_rpt"/>
</dbReference>
<reference evidence="7" key="2">
    <citation type="submission" date="2018-05" db="EMBL/GenBank/DDBJ databases">
        <title>OpunRS2 (Oryza punctata Reference Sequence Version 2).</title>
        <authorList>
            <person name="Zhang J."/>
            <person name="Kudrna D."/>
            <person name="Lee S."/>
            <person name="Talag J."/>
            <person name="Welchert J."/>
            <person name="Wing R.A."/>
        </authorList>
    </citation>
    <scope>NUCLEOTIDE SEQUENCE [LARGE SCALE GENOMIC DNA]</scope>
</reference>
<dbReference type="Gene3D" id="1.25.40.10">
    <property type="entry name" value="Tetratricopeptide repeat domain"/>
    <property type="match status" value="3"/>
</dbReference>
<reference evidence="7" key="1">
    <citation type="submission" date="2015-04" db="UniProtKB">
        <authorList>
            <consortium name="EnsemblPlants"/>
        </authorList>
    </citation>
    <scope>IDENTIFICATION</scope>
</reference>
<dbReference type="SUPFAM" id="SSF48452">
    <property type="entry name" value="TPR-like"/>
    <property type="match status" value="1"/>
</dbReference>
<evidence type="ECO:0000256" key="6">
    <source>
        <dbReference type="SAM" id="MobiDB-lite"/>
    </source>
</evidence>
<dbReference type="HOGENOM" id="CLU_019802_2_0_1"/>
<sequence length="524" mass="60446">MATRVKDVARRSSKYVDEALYRRLFRRGSTPQAVREEVDGFLDSRKRAFKWEVGVCVRRLRRHALYRPALKLSEVMARRGMNPTVSDQAIRLDLVAKSRGIAAAEKYFLDLPETSKTHLTYGALLNCYCKDLMTEKAETLMEKMKELNFAFTAMCYNSLMTLYTKVNQHEKVPSVIQDMKADDVLPDIYTYNVWMRALAAREDIQGVERVIEEMKRDGRVTPDWTTYSNLASIYVDAGLFEKAEAALKELEKRNTSNDLEAYQFLITLYARTQNLVEVHRVWRSLKRDQPRRANMSYLNMIQALANLKDLPAAEACFKEWEARYINPPKTNTKEPGTAKTSSNESDVKVTKDKDTYETELKHPKYDIRVANAMIKAYITEGMFDKAVAVKKRAKMRGGRLNAKTWEIFMEHYLKEGDLKMVHWCADRAIKKGHSTGRIWVPPHEVTETLMEYFEKNKDVDGAEKFVEVLKKVQKDLGTVVFEPLVRTYAAAGKKLPGMRHRLKIENVEVSEETAKLLDSVCIDQ</sequence>
<feature type="repeat" description="PPR" evidence="4">
    <location>
        <begin position="152"/>
        <end position="186"/>
    </location>
</feature>
<dbReference type="EnsemblPlants" id="OPUNC04G06370.1">
    <property type="protein sequence ID" value="OPUNC04G06370.1"/>
    <property type="gene ID" value="OPUNC04G06370"/>
</dbReference>
<dbReference type="Pfam" id="PF13041">
    <property type="entry name" value="PPR_2"/>
    <property type="match status" value="1"/>
</dbReference>
<dbReference type="PROSITE" id="PS51375">
    <property type="entry name" value="PPR"/>
    <property type="match status" value="3"/>
</dbReference>
<evidence type="ECO:0000256" key="1">
    <source>
        <dbReference type="ARBA" id="ARBA00007626"/>
    </source>
</evidence>
<protein>
    <recommendedName>
        <fullName evidence="9">Pentacotripeptide-repeat region of PRORP domain-containing protein</fullName>
    </recommendedName>
</protein>
<proteinExistence type="inferred from homology"/>
<dbReference type="AlphaFoldDB" id="A0A0E0KP22"/>
<keyword evidence="8" id="KW-1185">Reference proteome</keyword>
<keyword evidence="3" id="KW-0809">Transit peptide</keyword>
<dbReference type="FunFam" id="1.25.40.10:FF:000541">
    <property type="entry name" value="Pentatricopeptide repeat-containing protein"/>
    <property type="match status" value="1"/>
</dbReference>
<dbReference type="NCBIfam" id="TIGR00756">
    <property type="entry name" value="PPR"/>
    <property type="match status" value="3"/>
</dbReference>
<dbReference type="PANTHER" id="PTHR45717:SF14">
    <property type="entry name" value="LARGE RIBOSOMAL SUBUNIT PROTEIN ML101 (RPPR4)"/>
    <property type="match status" value="1"/>
</dbReference>
<dbReference type="PANTHER" id="PTHR45717">
    <property type="entry name" value="OS12G0527900 PROTEIN"/>
    <property type="match status" value="1"/>
</dbReference>
<feature type="region of interest" description="Disordered" evidence="6">
    <location>
        <begin position="327"/>
        <end position="350"/>
    </location>
</feature>
<dbReference type="OMA" id="MRHFEQE"/>
<evidence type="ECO:0000256" key="2">
    <source>
        <dbReference type="ARBA" id="ARBA00022737"/>
    </source>
</evidence>
<dbReference type="InterPro" id="IPR011990">
    <property type="entry name" value="TPR-like_helical_dom_sf"/>
</dbReference>
<feature type="repeat" description="PPR" evidence="4">
    <location>
        <begin position="117"/>
        <end position="151"/>
    </location>
</feature>
<dbReference type="GO" id="GO:0003729">
    <property type="term" value="F:mRNA binding"/>
    <property type="evidence" value="ECO:0007669"/>
    <property type="project" value="UniProtKB-ARBA"/>
</dbReference>
<name>A0A0E0KP22_ORYPU</name>
<evidence type="ECO:0000256" key="5">
    <source>
        <dbReference type="SAM" id="Coils"/>
    </source>
</evidence>
<dbReference type="Pfam" id="PF01535">
    <property type="entry name" value="PPR"/>
    <property type="match status" value="3"/>
</dbReference>
<accession>A0A0E0KP22</accession>
<evidence type="ECO:0008006" key="9">
    <source>
        <dbReference type="Google" id="ProtNLM"/>
    </source>
</evidence>
<evidence type="ECO:0000256" key="3">
    <source>
        <dbReference type="ARBA" id="ARBA00022946"/>
    </source>
</evidence>
<dbReference type="Gramene" id="OPUNC04G06370.1">
    <property type="protein sequence ID" value="OPUNC04G06370.1"/>
    <property type="gene ID" value="OPUNC04G06370"/>
</dbReference>
<dbReference type="eggNOG" id="KOG4197">
    <property type="taxonomic scope" value="Eukaryota"/>
</dbReference>
<keyword evidence="5" id="KW-0175">Coiled coil</keyword>
<dbReference type="STRING" id="4537.A0A0E0KP22"/>
<feature type="repeat" description="PPR" evidence="4">
    <location>
        <begin position="187"/>
        <end position="221"/>
    </location>
</feature>
<feature type="compositionally biased region" description="Polar residues" evidence="6">
    <location>
        <begin position="328"/>
        <end position="344"/>
    </location>
</feature>